<gene>
    <name evidence="2" type="ORF">BKA55DRAFT_585938</name>
</gene>
<dbReference type="OrthoDB" id="3784821at2759"/>
<feature type="compositionally biased region" description="Polar residues" evidence="1">
    <location>
        <begin position="27"/>
        <end position="42"/>
    </location>
</feature>
<comment type="caution">
    <text evidence="2">The sequence shown here is derived from an EMBL/GenBank/DDBJ whole genome shotgun (WGS) entry which is preliminary data.</text>
</comment>
<name>A0A9P9FYR2_FUSRE</name>
<protein>
    <submittedName>
        <fullName evidence="2">Uncharacterized protein</fullName>
    </submittedName>
</protein>
<proteinExistence type="predicted"/>
<feature type="compositionally biased region" description="Gly residues" evidence="1">
    <location>
        <begin position="233"/>
        <end position="242"/>
    </location>
</feature>
<dbReference type="RefSeq" id="XP_046041468.1">
    <property type="nucleotide sequence ID" value="XM_046194501.1"/>
</dbReference>
<dbReference type="Proteomes" id="UP000720189">
    <property type="component" value="Unassembled WGS sequence"/>
</dbReference>
<sequence length="242" mass="27882">MSLRIAPRKMASSALPRPSHYECPLRSQRSSKCAFSTTQPSNRRPRIPSPVDFVKPGEKPAKMTITLTTPEQSAEIEKSLIEKATKIAQEREEKLRQARSARLGKLSADAKKSPEARANMAPSERRTGWAEYDRREKAKQVEERTNEAEEKKKTGLTKEEREKAEKEDYKRRYKQLERNWLKFMVGMPIFLVTSYDLFQRLVMKREPKVPPWKQANINKEKEEREKLEMESGGSVGTSEGGV</sequence>
<accession>A0A9P9FYR2</accession>
<dbReference type="AlphaFoldDB" id="A0A9P9FYR2"/>
<keyword evidence="3" id="KW-1185">Reference proteome</keyword>
<organism evidence="2 3">
    <name type="scientific">Fusarium redolens</name>
    <dbReference type="NCBI Taxonomy" id="48865"/>
    <lineage>
        <taxon>Eukaryota</taxon>
        <taxon>Fungi</taxon>
        <taxon>Dikarya</taxon>
        <taxon>Ascomycota</taxon>
        <taxon>Pezizomycotina</taxon>
        <taxon>Sordariomycetes</taxon>
        <taxon>Hypocreomycetidae</taxon>
        <taxon>Hypocreales</taxon>
        <taxon>Nectriaceae</taxon>
        <taxon>Fusarium</taxon>
        <taxon>Fusarium redolens species complex</taxon>
    </lineage>
</organism>
<dbReference type="GeneID" id="70224455"/>
<feature type="compositionally biased region" description="Basic and acidic residues" evidence="1">
    <location>
        <begin position="218"/>
        <end position="229"/>
    </location>
</feature>
<feature type="region of interest" description="Disordered" evidence="1">
    <location>
        <begin position="213"/>
        <end position="242"/>
    </location>
</feature>
<feature type="compositionally biased region" description="Basic and acidic residues" evidence="1">
    <location>
        <begin position="123"/>
        <end position="169"/>
    </location>
</feature>
<reference evidence="2" key="1">
    <citation type="journal article" date="2021" name="Nat. Commun.">
        <title>Genetic determinants of endophytism in the Arabidopsis root mycobiome.</title>
        <authorList>
            <person name="Mesny F."/>
            <person name="Miyauchi S."/>
            <person name="Thiergart T."/>
            <person name="Pickel B."/>
            <person name="Atanasova L."/>
            <person name="Karlsson M."/>
            <person name="Huettel B."/>
            <person name="Barry K.W."/>
            <person name="Haridas S."/>
            <person name="Chen C."/>
            <person name="Bauer D."/>
            <person name="Andreopoulos W."/>
            <person name="Pangilinan J."/>
            <person name="LaButti K."/>
            <person name="Riley R."/>
            <person name="Lipzen A."/>
            <person name="Clum A."/>
            <person name="Drula E."/>
            <person name="Henrissat B."/>
            <person name="Kohler A."/>
            <person name="Grigoriev I.V."/>
            <person name="Martin F.M."/>
            <person name="Hacquard S."/>
        </authorList>
    </citation>
    <scope>NUCLEOTIDE SEQUENCE</scope>
    <source>
        <strain evidence="2">MPI-CAGE-AT-0023</strain>
    </source>
</reference>
<evidence type="ECO:0000313" key="3">
    <source>
        <dbReference type="Proteomes" id="UP000720189"/>
    </source>
</evidence>
<evidence type="ECO:0000256" key="1">
    <source>
        <dbReference type="SAM" id="MobiDB-lite"/>
    </source>
</evidence>
<feature type="region of interest" description="Disordered" evidence="1">
    <location>
        <begin position="1"/>
        <end position="59"/>
    </location>
</feature>
<feature type="region of interest" description="Disordered" evidence="1">
    <location>
        <begin position="96"/>
        <end position="169"/>
    </location>
</feature>
<evidence type="ECO:0000313" key="2">
    <source>
        <dbReference type="EMBL" id="KAH7210697.1"/>
    </source>
</evidence>
<dbReference type="EMBL" id="JAGMUX010000032">
    <property type="protein sequence ID" value="KAH7210697.1"/>
    <property type="molecule type" value="Genomic_DNA"/>
</dbReference>